<organism evidence="3 4">
    <name type="scientific">Actinoplanes lobatus</name>
    <dbReference type="NCBI Taxonomy" id="113568"/>
    <lineage>
        <taxon>Bacteria</taxon>
        <taxon>Bacillati</taxon>
        <taxon>Actinomycetota</taxon>
        <taxon>Actinomycetes</taxon>
        <taxon>Micromonosporales</taxon>
        <taxon>Micromonosporaceae</taxon>
        <taxon>Actinoplanes</taxon>
    </lineage>
</organism>
<accession>A0A7W7HFX3</accession>
<dbReference type="EMBL" id="BOMP01000023">
    <property type="protein sequence ID" value="GIE38533.1"/>
    <property type="molecule type" value="Genomic_DNA"/>
</dbReference>
<evidence type="ECO:0000313" key="3">
    <source>
        <dbReference type="EMBL" id="MBB4749798.1"/>
    </source>
</evidence>
<name>A0A7W7HFX3_9ACTN</name>
<keyword evidence="1" id="KW-1133">Transmembrane helix</keyword>
<feature type="transmembrane region" description="Helical" evidence="1">
    <location>
        <begin position="108"/>
        <end position="131"/>
    </location>
</feature>
<dbReference type="AlphaFoldDB" id="A0A7W7HFX3"/>
<proteinExistence type="predicted"/>
<keyword evidence="5" id="KW-1185">Reference proteome</keyword>
<reference evidence="2 5" key="2">
    <citation type="submission" date="2021-01" db="EMBL/GenBank/DDBJ databases">
        <title>Whole genome shotgun sequence of Actinoplanes lobatus NBRC 12513.</title>
        <authorList>
            <person name="Komaki H."/>
            <person name="Tamura T."/>
        </authorList>
    </citation>
    <scope>NUCLEOTIDE SEQUENCE [LARGE SCALE GENOMIC DNA]</scope>
    <source>
        <strain evidence="2 5">NBRC 12513</strain>
    </source>
</reference>
<keyword evidence="1" id="KW-0812">Transmembrane</keyword>
<dbReference type="Proteomes" id="UP000590511">
    <property type="component" value="Unassembled WGS sequence"/>
</dbReference>
<reference evidence="3 4" key="1">
    <citation type="submission" date="2020-08" db="EMBL/GenBank/DDBJ databases">
        <title>Sequencing the genomes of 1000 actinobacteria strains.</title>
        <authorList>
            <person name="Klenk H.-P."/>
        </authorList>
    </citation>
    <scope>NUCLEOTIDE SEQUENCE [LARGE SCALE GENOMIC DNA]</scope>
    <source>
        <strain evidence="3 4">DSM 43150</strain>
    </source>
</reference>
<evidence type="ECO:0000313" key="4">
    <source>
        <dbReference type="Proteomes" id="UP000590511"/>
    </source>
</evidence>
<evidence type="ECO:0000313" key="2">
    <source>
        <dbReference type="EMBL" id="GIE38533.1"/>
    </source>
</evidence>
<dbReference type="Proteomes" id="UP000631312">
    <property type="component" value="Unassembled WGS sequence"/>
</dbReference>
<evidence type="ECO:0008006" key="6">
    <source>
        <dbReference type="Google" id="ProtNLM"/>
    </source>
</evidence>
<gene>
    <name evidence="2" type="ORF">Alo02nite_14310</name>
    <name evidence="3" type="ORF">BJ964_003959</name>
</gene>
<keyword evidence="1" id="KW-0472">Membrane</keyword>
<comment type="caution">
    <text evidence="3">The sequence shown here is derived from an EMBL/GenBank/DDBJ whole genome shotgun (WGS) entry which is preliminary data.</text>
</comment>
<dbReference type="EMBL" id="JACHNC010000001">
    <property type="protein sequence ID" value="MBB4749798.1"/>
    <property type="molecule type" value="Genomic_DNA"/>
</dbReference>
<dbReference type="RefSeq" id="WP_188122059.1">
    <property type="nucleotide sequence ID" value="NZ_BOMP01000023.1"/>
</dbReference>
<sequence>MARSGRPGGAVPLIGLLVAIAGVVLLIAGVVTYAVVSSTLSDQHITVSEDADNFAGQHVDQPWEAYAEASVIAEHASEMADGKTYAELPRDDPRRESVMTASFLQASLFTSVVAFGVAALAAGLGILFVLIGISLRRVARAPAAP</sequence>
<evidence type="ECO:0000313" key="5">
    <source>
        <dbReference type="Proteomes" id="UP000631312"/>
    </source>
</evidence>
<evidence type="ECO:0000256" key="1">
    <source>
        <dbReference type="SAM" id="Phobius"/>
    </source>
</evidence>
<feature type="transmembrane region" description="Helical" evidence="1">
    <location>
        <begin position="12"/>
        <end position="36"/>
    </location>
</feature>
<protein>
    <recommendedName>
        <fullName evidence="6">Aromatic ring-opening dioxygenase LigA</fullName>
    </recommendedName>
</protein>